<sequence length="95" mass="11028">MGKEYYEVTICDYKKLSEEEKGVGARERRFGSIVNVDIGGREIYASTHNNQLSDETIKMLEIFFDTKDLSKRLEALALSQARKTGKYVRLRLEFE</sequence>
<accession>X0ZI86</accession>
<name>X0ZI86_9ZZZZ</name>
<protein>
    <submittedName>
        <fullName evidence="1">Uncharacterized protein</fullName>
    </submittedName>
</protein>
<proteinExistence type="predicted"/>
<dbReference type="AlphaFoldDB" id="X0ZI86"/>
<comment type="caution">
    <text evidence="1">The sequence shown here is derived from an EMBL/GenBank/DDBJ whole genome shotgun (WGS) entry which is preliminary data.</text>
</comment>
<evidence type="ECO:0000313" key="1">
    <source>
        <dbReference type="EMBL" id="GAG69350.1"/>
    </source>
</evidence>
<gene>
    <name evidence="1" type="ORF">S01H4_15429</name>
</gene>
<organism evidence="1">
    <name type="scientific">marine sediment metagenome</name>
    <dbReference type="NCBI Taxonomy" id="412755"/>
    <lineage>
        <taxon>unclassified sequences</taxon>
        <taxon>metagenomes</taxon>
        <taxon>ecological metagenomes</taxon>
    </lineage>
</organism>
<dbReference type="EMBL" id="BART01006762">
    <property type="protein sequence ID" value="GAG69350.1"/>
    <property type="molecule type" value="Genomic_DNA"/>
</dbReference>
<reference evidence="1" key="1">
    <citation type="journal article" date="2014" name="Front. Microbiol.">
        <title>High frequency of phylogenetically diverse reductive dehalogenase-homologous genes in deep subseafloor sedimentary metagenomes.</title>
        <authorList>
            <person name="Kawai M."/>
            <person name="Futagami T."/>
            <person name="Toyoda A."/>
            <person name="Takaki Y."/>
            <person name="Nishi S."/>
            <person name="Hori S."/>
            <person name="Arai W."/>
            <person name="Tsubouchi T."/>
            <person name="Morono Y."/>
            <person name="Uchiyama I."/>
            <person name="Ito T."/>
            <person name="Fujiyama A."/>
            <person name="Inagaki F."/>
            <person name="Takami H."/>
        </authorList>
    </citation>
    <scope>NUCLEOTIDE SEQUENCE</scope>
    <source>
        <strain evidence="1">Expedition CK06-06</strain>
    </source>
</reference>